<dbReference type="HOGENOM" id="CLU_002639_5_3_1"/>
<dbReference type="EMBL" id="AMGW01000002">
    <property type="protein sequence ID" value="EXJ62012.1"/>
    <property type="molecule type" value="Genomic_DNA"/>
</dbReference>
<comment type="caution">
    <text evidence="2">The sequence shown here is derived from an EMBL/GenBank/DDBJ whole genome shotgun (WGS) entry which is preliminary data.</text>
</comment>
<protein>
    <recommendedName>
        <fullName evidence="1">Heterokaryon incompatibility domain-containing protein</fullName>
    </recommendedName>
</protein>
<dbReference type="Proteomes" id="UP000019473">
    <property type="component" value="Unassembled WGS sequence"/>
</dbReference>
<sequence length="464" mass="51674">MKLTMKTLPEFQKGISLNDLPKTFRDAVVVTKQLGLHYLWIDALCIIQDSLNDTDWIQEASSMGDVYANSHITIAATTSPNSEGGLLHKRSPLSVWPCRLTATWKCFQAGELVISTPDWADETDLEPLASRSWAFQEWLLSKRLLHFGKDQVRWQCFCLAASEIYHDGGSGDGGGLDAYGIPTKGIIVRLVQDPRRAADLWFQIREDYSQKELTNATDRLPALTGIARMVYRILNSPEDDYLAGIWKPHLLQELLWQRGHHTATSTGTDSSYIAPSWSWPCLKAPFLRYQAGGNAKDVEWLVHIVKAKVYTIGDAFGPAISGSLIVQCSLSSITATLHHGDQSTPRQDHHRWTIEAINGLAVSYNCNLSLDDPATSHPNPPPRTFLFMSIRVGFGHNPDQNTIAGLLLQQTGHCRGQYRRIGLLNIFGGRQQPALLSSLRQGAAPSETCYLETESRADRIIEIV</sequence>
<name>W9W1Q3_9EURO</name>
<organism evidence="2 3">
    <name type="scientific">Cladophialophora yegresii CBS 114405</name>
    <dbReference type="NCBI Taxonomy" id="1182544"/>
    <lineage>
        <taxon>Eukaryota</taxon>
        <taxon>Fungi</taxon>
        <taxon>Dikarya</taxon>
        <taxon>Ascomycota</taxon>
        <taxon>Pezizomycotina</taxon>
        <taxon>Eurotiomycetes</taxon>
        <taxon>Chaetothyriomycetidae</taxon>
        <taxon>Chaetothyriales</taxon>
        <taxon>Herpotrichiellaceae</taxon>
        <taxon>Cladophialophora</taxon>
    </lineage>
</organism>
<proteinExistence type="predicted"/>
<dbReference type="AlphaFoldDB" id="W9W1Q3"/>
<accession>W9W1Q3</accession>
<dbReference type="PANTHER" id="PTHR33112:SF10">
    <property type="entry name" value="TOL"/>
    <property type="match status" value="1"/>
</dbReference>
<dbReference type="Pfam" id="PF06985">
    <property type="entry name" value="HET"/>
    <property type="match status" value="1"/>
</dbReference>
<reference evidence="2 3" key="1">
    <citation type="submission" date="2013-03" db="EMBL/GenBank/DDBJ databases">
        <title>The Genome Sequence of Cladophialophora yegresii CBS 114405.</title>
        <authorList>
            <consortium name="The Broad Institute Genomics Platform"/>
            <person name="Cuomo C."/>
            <person name="de Hoog S."/>
            <person name="Gorbushina A."/>
            <person name="Walker B."/>
            <person name="Young S.K."/>
            <person name="Zeng Q."/>
            <person name="Gargeya S."/>
            <person name="Fitzgerald M."/>
            <person name="Haas B."/>
            <person name="Abouelleil A."/>
            <person name="Allen A.W."/>
            <person name="Alvarado L."/>
            <person name="Arachchi H.M."/>
            <person name="Berlin A.M."/>
            <person name="Chapman S.B."/>
            <person name="Gainer-Dewar J."/>
            <person name="Goldberg J."/>
            <person name="Griggs A."/>
            <person name="Gujja S."/>
            <person name="Hansen M."/>
            <person name="Howarth C."/>
            <person name="Imamovic A."/>
            <person name="Ireland A."/>
            <person name="Larimer J."/>
            <person name="McCowan C."/>
            <person name="Murphy C."/>
            <person name="Pearson M."/>
            <person name="Poon T.W."/>
            <person name="Priest M."/>
            <person name="Roberts A."/>
            <person name="Saif S."/>
            <person name="Shea T."/>
            <person name="Sisk P."/>
            <person name="Sykes S."/>
            <person name="Wortman J."/>
            <person name="Nusbaum C."/>
            <person name="Birren B."/>
        </authorList>
    </citation>
    <scope>NUCLEOTIDE SEQUENCE [LARGE SCALE GENOMIC DNA]</scope>
    <source>
        <strain evidence="2 3">CBS 114405</strain>
    </source>
</reference>
<dbReference type="OrthoDB" id="5362512at2759"/>
<dbReference type="PANTHER" id="PTHR33112">
    <property type="entry name" value="DOMAIN PROTEIN, PUTATIVE-RELATED"/>
    <property type="match status" value="1"/>
</dbReference>
<dbReference type="VEuPathDB" id="FungiDB:A1O7_02444"/>
<keyword evidence="3" id="KW-1185">Reference proteome</keyword>
<dbReference type="GeneID" id="19177051"/>
<dbReference type="STRING" id="1182544.W9W1Q3"/>
<dbReference type="InterPro" id="IPR010730">
    <property type="entry name" value="HET"/>
</dbReference>
<feature type="domain" description="Heterokaryon incompatibility" evidence="1">
    <location>
        <begin position="12"/>
        <end position="137"/>
    </location>
</feature>
<evidence type="ECO:0000313" key="2">
    <source>
        <dbReference type="EMBL" id="EXJ62012.1"/>
    </source>
</evidence>
<dbReference type="RefSeq" id="XP_007754666.1">
    <property type="nucleotide sequence ID" value="XM_007756476.1"/>
</dbReference>
<evidence type="ECO:0000313" key="3">
    <source>
        <dbReference type="Proteomes" id="UP000019473"/>
    </source>
</evidence>
<evidence type="ECO:0000259" key="1">
    <source>
        <dbReference type="Pfam" id="PF06985"/>
    </source>
</evidence>
<gene>
    <name evidence="2" type="ORF">A1O7_02444</name>
</gene>